<dbReference type="PANTHER" id="PTHR14119">
    <property type="entry name" value="HYDROLASE"/>
    <property type="match status" value="1"/>
</dbReference>
<protein>
    <submittedName>
        <fullName evidence="2">Hydrolase</fullName>
    </submittedName>
</protein>
<evidence type="ECO:0000259" key="1">
    <source>
        <dbReference type="Pfam" id="PF00857"/>
    </source>
</evidence>
<dbReference type="EMBL" id="DSUJ01000008">
    <property type="protein sequence ID" value="HFI90628.1"/>
    <property type="molecule type" value="Genomic_DNA"/>
</dbReference>
<dbReference type="InterPro" id="IPR050993">
    <property type="entry name" value="Isochorismatase_domain"/>
</dbReference>
<gene>
    <name evidence="2" type="ORF">ENS31_03730</name>
</gene>
<keyword evidence="2" id="KW-0378">Hydrolase</keyword>
<dbReference type="CDD" id="cd01012">
    <property type="entry name" value="YcaC_related"/>
    <property type="match status" value="1"/>
</dbReference>
<organism evidence="2">
    <name type="scientific">Ignavibacterium album</name>
    <dbReference type="NCBI Taxonomy" id="591197"/>
    <lineage>
        <taxon>Bacteria</taxon>
        <taxon>Pseudomonadati</taxon>
        <taxon>Ignavibacteriota</taxon>
        <taxon>Ignavibacteria</taxon>
        <taxon>Ignavibacteriales</taxon>
        <taxon>Ignavibacteriaceae</taxon>
        <taxon>Ignavibacterium</taxon>
    </lineage>
</organism>
<dbReference type="Gene3D" id="3.40.50.850">
    <property type="entry name" value="Isochorismatase-like"/>
    <property type="match status" value="1"/>
</dbReference>
<feature type="domain" description="Isochorismatase-like" evidence="1">
    <location>
        <begin position="13"/>
        <end position="163"/>
    </location>
</feature>
<evidence type="ECO:0000313" key="2">
    <source>
        <dbReference type="EMBL" id="HFI90628.1"/>
    </source>
</evidence>
<dbReference type="PANTHER" id="PTHR14119:SF3">
    <property type="entry name" value="ISOCHORISMATASE DOMAIN-CONTAINING PROTEIN 2"/>
    <property type="match status" value="1"/>
</dbReference>
<dbReference type="InterPro" id="IPR036380">
    <property type="entry name" value="Isochorismatase-like_sf"/>
</dbReference>
<proteinExistence type="predicted"/>
<dbReference type="GO" id="GO:0016787">
    <property type="term" value="F:hydrolase activity"/>
    <property type="evidence" value="ECO:0007669"/>
    <property type="project" value="UniProtKB-KW"/>
</dbReference>
<dbReference type="InterPro" id="IPR000868">
    <property type="entry name" value="Isochorismatase-like_dom"/>
</dbReference>
<dbReference type="Pfam" id="PF00857">
    <property type="entry name" value="Isochorismatase"/>
    <property type="match status" value="1"/>
</dbReference>
<dbReference type="SUPFAM" id="SSF52499">
    <property type="entry name" value="Isochorismatase-like hydrolases"/>
    <property type="match status" value="1"/>
</dbReference>
<comment type="caution">
    <text evidence="2">The sequence shown here is derived from an EMBL/GenBank/DDBJ whole genome shotgun (WGS) entry which is preliminary data.</text>
</comment>
<sequence length="185" mass="21025">MKRNPIILKKEFSALLIIDLQEKILPVIRNSDNVVENTIKLIKGFKTLRLPIYFTEQYPKGLGPTSSRILSELDGYHAIQKMSFSCFGAENLFHEFKQKKLSQIIICGVESHVCVQQTVLDLLANDFQVNVAADAVSSRREFDFQIALERMRTLGAEITTTESILFELLEVCGTPEFKEISKIVK</sequence>
<reference evidence="2" key="1">
    <citation type="journal article" date="2020" name="mSystems">
        <title>Genome- and Community-Level Interaction Insights into Carbon Utilization and Element Cycling Functions of Hydrothermarchaeota in Hydrothermal Sediment.</title>
        <authorList>
            <person name="Zhou Z."/>
            <person name="Liu Y."/>
            <person name="Xu W."/>
            <person name="Pan J."/>
            <person name="Luo Z.H."/>
            <person name="Li M."/>
        </authorList>
    </citation>
    <scope>NUCLEOTIDE SEQUENCE [LARGE SCALE GENOMIC DNA]</scope>
    <source>
        <strain evidence="2">SpSt-479</strain>
    </source>
</reference>
<name>A0A7V2ZIG7_9BACT</name>
<dbReference type="AlphaFoldDB" id="A0A7V2ZIG7"/>
<accession>A0A7V2ZIG7</accession>